<dbReference type="RefSeq" id="WP_345283255.1">
    <property type="nucleotide sequence ID" value="NZ_BAABAJ010000009.1"/>
</dbReference>
<dbReference type="EMBL" id="BAABAJ010000009">
    <property type="protein sequence ID" value="GAA3921124.1"/>
    <property type="molecule type" value="Genomic_DNA"/>
</dbReference>
<name>A0ABP7MDW6_9ACTN</name>
<sequence length="362" mass="38107">MAGRGDPPEGTPDGLPGGGEDEYRSVVFDESFVRAARLQEFSARERMGEHAQAVRSRSPGEDGAVARGGGSRQALLLVLLILLAFGTAIYLGVRNPYLPPADERAAPLRTTVVPLAPQRTVPGGEPARLFARGPAAEHRTGAAGINLPVAGRTSHFSESQVVTALGIAKDYLVASSLEPGVLSGATVRPARLLLDPDQLPQFDRSVETPADDGRHAEAGWLVRFDPRRAVLADPAVRVQGTLRFEETGPETLDVTADHTFTYALRAPGAPPERASLFTVQRQTHFRFDREDLRMHRTELLTSTVLAGPQACGADTTGSLTPLLAGAGVPEAGSARATDPYATARPAAPSLCGALAPGAQPSP</sequence>
<organism evidence="3 4">
    <name type="scientific">Streptomyces gulbargensis</name>
    <dbReference type="NCBI Taxonomy" id="364901"/>
    <lineage>
        <taxon>Bacteria</taxon>
        <taxon>Bacillati</taxon>
        <taxon>Actinomycetota</taxon>
        <taxon>Actinomycetes</taxon>
        <taxon>Kitasatosporales</taxon>
        <taxon>Streptomycetaceae</taxon>
        <taxon>Streptomyces</taxon>
    </lineage>
</organism>
<evidence type="ECO:0000313" key="4">
    <source>
        <dbReference type="Proteomes" id="UP001501000"/>
    </source>
</evidence>
<feature type="region of interest" description="Disordered" evidence="1">
    <location>
        <begin position="1"/>
        <end position="22"/>
    </location>
</feature>
<evidence type="ECO:0000256" key="2">
    <source>
        <dbReference type="SAM" id="Phobius"/>
    </source>
</evidence>
<comment type="caution">
    <text evidence="3">The sequence shown here is derived from an EMBL/GenBank/DDBJ whole genome shotgun (WGS) entry which is preliminary data.</text>
</comment>
<reference evidence="4" key="1">
    <citation type="journal article" date="2019" name="Int. J. Syst. Evol. Microbiol.">
        <title>The Global Catalogue of Microorganisms (GCM) 10K type strain sequencing project: providing services to taxonomists for standard genome sequencing and annotation.</title>
        <authorList>
            <consortium name="The Broad Institute Genomics Platform"/>
            <consortium name="The Broad Institute Genome Sequencing Center for Infectious Disease"/>
            <person name="Wu L."/>
            <person name="Ma J."/>
        </authorList>
    </citation>
    <scope>NUCLEOTIDE SEQUENCE [LARGE SCALE GENOMIC DNA]</scope>
    <source>
        <strain evidence="4">JCM 16956</strain>
    </source>
</reference>
<gene>
    <name evidence="3" type="ORF">GCM10022244_32930</name>
</gene>
<dbReference type="Proteomes" id="UP001501000">
    <property type="component" value="Unassembled WGS sequence"/>
</dbReference>
<keyword evidence="4" id="KW-1185">Reference proteome</keyword>
<protein>
    <recommendedName>
        <fullName evidence="5">LPS export ABC transporter periplasmic protein LptC</fullName>
    </recommendedName>
</protein>
<keyword evidence="2" id="KW-0812">Transmembrane</keyword>
<evidence type="ECO:0008006" key="5">
    <source>
        <dbReference type="Google" id="ProtNLM"/>
    </source>
</evidence>
<accession>A0ABP7MDW6</accession>
<evidence type="ECO:0000313" key="3">
    <source>
        <dbReference type="EMBL" id="GAA3921124.1"/>
    </source>
</evidence>
<keyword evidence="2" id="KW-1133">Transmembrane helix</keyword>
<feature type="region of interest" description="Disordered" evidence="1">
    <location>
        <begin position="45"/>
        <end position="66"/>
    </location>
</feature>
<evidence type="ECO:0000256" key="1">
    <source>
        <dbReference type="SAM" id="MobiDB-lite"/>
    </source>
</evidence>
<proteinExistence type="predicted"/>
<keyword evidence="2" id="KW-0472">Membrane</keyword>
<feature type="transmembrane region" description="Helical" evidence="2">
    <location>
        <begin position="74"/>
        <end position="93"/>
    </location>
</feature>